<evidence type="ECO:0000313" key="2">
    <source>
        <dbReference type="Proteomes" id="UP000245207"/>
    </source>
</evidence>
<dbReference type="AlphaFoldDB" id="A0A2U1PTW6"/>
<keyword evidence="1" id="KW-0808">Transferase</keyword>
<accession>A0A2U1PTW6</accession>
<reference evidence="1 2" key="1">
    <citation type="journal article" date="2018" name="Mol. Plant">
        <title>The genome of Artemisia annua provides insight into the evolution of Asteraceae family and artemisinin biosynthesis.</title>
        <authorList>
            <person name="Shen Q."/>
            <person name="Zhang L."/>
            <person name="Liao Z."/>
            <person name="Wang S."/>
            <person name="Yan T."/>
            <person name="Shi P."/>
            <person name="Liu M."/>
            <person name="Fu X."/>
            <person name="Pan Q."/>
            <person name="Wang Y."/>
            <person name="Lv Z."/>
            <person name="Lu X."/>
            <person name="Zhang F."/>
            <person name="Jiang W."/>
            <person name="Ma Y."/>
            <person name="Chen M."/>
            <person name="Hao X."/>
            <person name="Li L."/>
            <person name="Tang Y."/>
            <person name="Lv G."/>
            <person name="Zhou Y."/>
            <person name="Sun X."/>
            <person name="Brodelius P.E."/>
            <person name="Rose J.K.C."/>
            <person name="Tang K."/>
        </authorList>
    </citation>
    <scope>NUCLEOTIDE SEQUENCE [LARGE SCALE GENOMIC DNA]</scope>
    <source>
        <strain evidence="2">cv. Huhao1</strain>
        <tissue evidence="1">Leaf</tissue>
    </source>
</reference>
<evidence type="ECO:0000313" key="1">
    <source>
        <dbReference type="EMBL" id="PWA89194.1"/>
    </source>
</evidence>
<organism evidence="1 2">
    <name type="scientific">Artemisia annua</name>
    <name type="common">Sweet wormwood</name>
    <dbReference type="NCBI Taxonomy" id="35608"/>
    <lineage>
        <taxon>Eukaryota</taxon>
        <taxon>Viridiplantae</taxon>
        <taxon>Streptophyta</taxon>
        <taxon>Embryophyta</taxon>
        <taxon>Tracheophyta</taxon>
        <taxon>Spermatophyta</taxon>
        <taxon>Magnoliopsida</taxon>
        <taxon>eudicotyledons</taxon>
        <taxon>Gunneridae</taxon>
        <taxon>Pentapetalae</taxon>
        <taxon>asterids</taxon>
        <taxon>campanulids</taxon>
        <taxon>Asterales</taxon>
        <taxon>Asteraceae</taxon>
        <taxon>Asteroideae</taxon>
        <taxon>Anthemideae</taxon>
        <taxon>Artemisiinae</taxon>
        <taxon>Artemisia</taxon>
    </lineage>
</organism>
<dbReference type="Proteomes" id="UP000245207">
    <property type="component" value="Unassembled WGS sequence"/>
</dbReference>
<protein>
    <submittedName>
        <fullName evidence="1">Putative acyl-[acyl-carrier-protein]--UDP-N-acetylglucosamine O-acyltransferase, mitochondrial</fullName>
    </submittedName>
</protein>
<dbReference type="EMBL" id="PKPP01000740">
    <property type="protein sequence ID" value="PWA89194.1"/>
    <property type="molecule type" value="Genomic_DNA"/>
</dbReference>
<sequence>MIHLAPFAPWVLQLYWKMIANYILQVRGNTEAIFGHILPGKTINGCNNVIGHHVVVGIKCQDMKYKGGEIEGTHDELLNEGLLAAAIE</sequence>
<proteinExistence type="predicted"/>
<gene>
    <name evidence="1" type="ORF">CTI12_AA113490</name>
</gene>
<keyword evidence="2" id="KW-1185">Reference proteome</keyword>
<dbReference type="OrthoDB" id="1747770at2759"/>
<comment type="caution">
    <text evidence="1">The sequence shown here is derived from an EMBL/GenBank/DDBJ whole genome shotgun (WGS) entry which is preliminary data.</text>
</comment>
<dbReference type="GO" id="GO:0016746">
    <property type="term" value="F:acyltransferase activity"/>
    <property type="evidence" value="ECO:0007669"/>
    <property type="project" value="UniProtKB-KW"/>
</dbReference>
<dbReference type="STRING" id="35608.A0A2U1PTW6"/>
<name>A0A2U1PTW6_ARTAN</name>
<keyword evidence="1" id="KW-0012">Acyltransferase</keyword>